<dbReference type="SMART" id="SM00342">
    <property type="entry name" value="HTH_ARAC"/>
    <property type="match status" value="1"/>
</dbReference>
<dbReference type="Gene3D" id="1.10.10.60">
    <property type="entry name" value="Homeodomain-like"/>
    <property type="match status" value="2"/>
</dbReference>
<dbReference type="AlphaFoldDB" id="A0A168N2V2"/>
<keyword evidence="6 11" id="KW-0238">DNA-binding</keyword>
<dbReference type="Proteomes" id="UP000076967">
    <property type="component" value="Unassembled WGS sequence"/>
</dbReference>
<name>A0A168N2V2_9BACL</name>
<feature type="domain" description="Response regulatory" evidence="10">
    <location>
        <begin position="4"/>
        <end position="123"/>
    </location>
</feature>
<dbReference type="Pfam" id="PF12833">
    <property type="entry name" value="HTH_18"/>
    <property type="match status" value="1"/>
</dbReference>
<dbReference type="InterPro" id="IPR001789">
    <property type="entry name" value="Sig_transdc_resp-reg_receiver"/>
</dbReference>
<dbReference type="GO" id="GO:0043565">
    <property type="term" value="F:sequence-specific DNA binding"/>
    <property type="evidence" value="ECO:0007669"/>
    <property type="project" value="InterPro"/>
</dbReference>
<dbReference type="RefSeq" id="WP_068528734.1">
    <property type="nucleotide sequence ID" value="NZ_LVJH01000003.1"/>
</dbReference>
<dbReference type="GO" id="GO:0000160">
    <property type="term" value="P:phosphorelay signal transduction system"/>
    <property type="evidence" value="ECO:0007669"/>
    <property type="project" value="UniProtKB-KW"/>
</dbReference>
<evidence type="ECO:0000256" key="3">
    <source>
        <dbReference type="ARBA" id="ARBA00022553"/>
    </source>
</evidence>
<dbReference type="Gene3D" id="3.40.50.2300">
    <property type="match status" value="1"/>
</dbReference>
<dbReference type="PROSITE" id="PS01124">
    <property type="entry name" value="HTH_ARAC_FAMILY_2"/>
    <property type="match status" value="1"/>
</dbReference>
<evidence type="ECO:0000256" key="1">
    <source>
        <dbReference type="ARBA" id="ARBA00004496"/>
    </source>
</evidence>
<keyword evidence="2" id="KW-0963">Cytoplasm</keyword>
<dbReference type="SUPFAM" id="SSF46689">
    <property type="entry name" value="Homeodomain-like"/>
    <property type="match status" value="1"/>
</dbReference>
<keyword evidence="3 8" id="KW-0597">Phosphoprotein</keyword>
<dbReference type="OrthoDB" id="342399at2"/>
<comment type="caution">
    <text evidence="11">The sequence shown here is derived from an EMBL/GenBank/DDBJ whole genome shotgun (WGS) entry which is preliminary data.</text>
</comment>
<dbReference type="InterPro" id="IPR051552">
    <property type="entry name" value="HptR"/>
</dbReference>
<evidence type="ECO:0000256" key="6">
    <source>
        <dbReference type="ARBA" id="ARBA00023125"/>
    </source>
</evidence>
<organism evidence="11 12">
    <name type="scientific">Paenibacillus glacialis</name>
    <dbReference type="NCBI Taxonomy" id="494026"/>
    <lineage>
        <taxon>Bacteria</taxon>
        <taxon>Bacillati</taxon>
        <taxon>Bacillota</taxon>
        <taxon>Bacilli</taxon>
        <taxon>Bacillales</taxon>
        <taxon>Paenibacillaceae</taxon>
        <taxon>Paenibacillus</taxon>
    </lineage>
</organism>
<protein>
    <submittedName>
        <fullName evidence="11">DNA-binding response regulator</fullName>
    </submittedName>
</protein>
<evidence type="ECO:0000259" key="9">
    <source>
        <dbReference type="PROSITE" id="PS01124"/>
    </source>
</evidence>
<evidence type="ECO:0000256" key="5">
    <source>
        <dbReference type="ARBA" id="ARBA00023015"/>
    </source>
</evidence>
<evidence type="ECO:0000256" key="4">
    <source>
        <dbReference type="ARBA" id="ARBA00023012"/>
    </source>
</evidence>
<dbReference type="SMART" id="SM00448">
    <property type="entry name" value="REC"/>
    <property type="match status" value="1"/>
</dbReference>
<proteinExistence type="predicted"/>
<dbReference type="SUPFAM" id="SSF52172">
    <property type="entry name" value="CheY-like"/>
    <property type="match status" value="1"/>
</dbReference>
<dbReference type="InterPro" id="IPR009057">
    <property type="entry name" value="Homeodomain-like_sf"/>
</dbReference>
<keyword evidence="5" id="KW-0805">Transcription regulation</keyword>
<keyword evidence="12" id="KW-1185">Reference proteome</keyword>
<dbReference type="GO" id="GO:0003700">
    <property type="term" value="F:DNA-binding transcription factor activity"/>
    <property type="evidence" value="ECO:0007669"/>
    <property type="project" value="InterPro"/>
</dbReference>
<dbReference type="PROSITE" id="PS00041">
    <property type="entry name" value="HTH_ARAC_FAMILY_1"/>
    <property type="match status" value="1"/>
</dbReference>
<keyword evidence="4" id="KW-0902">Two-component regulatory system</keyword>
<dbReference type="PANTHER" id="PTHR42713:SF3">
    <property type="entry name" value="TRANSCRIPTIONAL REGULATORY PROTEIN HPTR"/>
    <property type="match status" value="1"/>
</dbReference>
<accession>A0A168N2V2</accession>
<dbReference type="EMBL" id="LVJH01000003">
    <property type="protein sequence ID" value="OAB45325.1"/>
    <property type="molecule type" value="Genomic_DNA"/>
</dbReference>
<keyword evidence="7" id="KW-0804">Transcription</keyword>
<evidence type="ECO:0000256" key="2">
    <source>
        <dbReference type="ARBA" id="ARBA00022490"/>
    </source>
</evidence>
<evidence type="ECO:0000313" key="12">
    <source>
        <dbReference type="Proteomes" id="UP000076967"/>
    </source>
</evidence>
<comment type="subcellular location">
    <subcellularLocation>
        <location evidence="1">Cytoplasm</location>
    </subcellularLocation>
</comment>
<evidence type="ECO:0000259" key="10">
    <source>
        <dbReference type="PROSITE" id="PS50110"/>
    </source>
</evidence>
<evidence type="ECO:0000256" key="8">
    <source>
        <dbReference type="PROSITE-ProRule" id="PRU00169"/>
    </source>
</evidence>
<reference evidence="11 12" key="1">
    <citation type="submission" date="2016-03" db="EMBL/GenBank/DDBJ databases">
        <title>Draft genome sequence of Paenibacillus glacialis DSM 22343.</title>
        <authorList>
            <person name="Shin S.-K."/>
            <person name="Yi H."/>
        </authorList>
    </citation>
    <scope>NUCLEOTIDE SEQUENCE [LARGE SCALE GENOMIC DNA]</scope>
    <source>
        <strain evidence="11 12">DSM 22343</strain>
    </source>
</reference>
<dbReference type="CDD" id="cd17536">
    <property type="entry name" value="REC_YesN-like"/>
    <property type="match status" value="1"/>
</dbReference>
<sequence length="536" mass="62513">MKRTLLIVDDEKNIRVGLKMMIEREFPDRYCIHMASNGQSALDLYRETCADIVITDIRMPVMDGIRLIAELAIESSGDGPAVVILSGFDDFEYAKTAIKYKVKDYLLKPIRREELFDLLNRIEKDFTKQEAIDRQREEESELFHKELRASRIRQLLLQESLLSEDELEEYSREIGFQKFEKPYTVAVVNFRYDDGSRMSPSETESLVERMSDSLEGKLEIMTSDYEGRLVLIGSPKSWFHELGRQAEEKGWRGLHMGISTEGYCLLDIRNRYEEAIHSLQYTFLYPQANYIEYEAVRTERRNFPVPHEDIRKLANMLGTEHEKEMLLLLGTIFHIEHLQHIDLSYLERVSRLVNEQVLDEVFLLYGESSVEVLKLYKKVGNMSNFQSFHDYYRKLEHLLISVNAYVTMVRSAYTEEHGDMKEAVAFIEESYNRSLNMAMVSNHVSLNYSYFSETFKAYTGENFVLYLKKVRIRKAKELLLKSSVKLSMVGESVGFENSKQFSRVFKELEGVSPHEYRIKVQADQHIKGDSSSSESI</sequence>
<feature type="modified residue" description="4-aspartylphosphate" evidence="8">
    <location>
        <position position="56"/>
    </location>
</feature>
<feature type="domain" description="HTH araC/xylS-type" evidence="9">
    <location>
        <begin position="421"/>
        <end position="519"/>
    </location>
</feature>
<dbReference type="STRING" id="494026.PGLA_03465"/>
<dbReference type="InterPro" id="IPR018062">
    <property type="entry name" value="HTH_AraC-typ_CS"/>
</dbReference>
<dbReference type="InterPro" id="IPR018060">
    <property type="entry name" value="HTH_AraC"/>
</dbReference>
<dbReference type="PROSITE" id="PS50110">
    <property type="entry name" value="RESPONSE_REGULATORY"/>
    <property type="match status" value="1"/>
</dbReference>
<dbReference type="InterPro" id="IPR011006">
    <property type="entry name" value="CheY-like_superfamily"/>
</dbReference>
<dbReference type="Pfam" id="PF00072">
    <property type="entry name" value="Response_reg"/>
    <property type="match status" value="1"/>
</dbReference>
<dbReference type="PANTHER" id="PTHR42713">
    <property type="entry name" value="HISTIDINE KINASE-RELATED"/>
    <property type="match status" value="1"/>
</dbReference>
<gene>
    <name evidence="11" type="ORF">PGLA_03465</name>
</gene>
<dbReference type="GO" id="GO:0005737">
    <property type="term" value="C:cytoplasm"/>
    <property type="evidence" value="ECO:0007669"/>
    <property type="project" value="UniProtKB-SubCell"/>
</dbReference>
<evidence type="ECO:0000313" key="11">
    <source>
        <dbReference type="EMBL" id="OAB45325.1"/>
    </source>
</evidence>
<evidence type="ECO:0000256" key="7">
    <source>
        <dbReference type="ARBA" id="ARBA00023163"/>
    </source>
</evidence>